<keyword evidence="1" id="KW-0472">Membrane</keyword>
<feature type="transmembrane region" description="Helical" evidence="1">
    <location>
        <begin position="35"/>
        <end position="55"/>
    </location>
</feature>
<keyword evidence="3" id="KW-1185">Reference proteome</keyword>
<evidence type="ECO:0000313" key="2">
    <source>
        <dbReference type="EMBL" id="KAF2135945.1"/>
    </source>
</evidence>
<dbReference type="GeneID" id="54298942"/>
<accession>A0A6A6AY92</accession>
<organism evidence="2 3">
    <name type="scientific">Aplosporella prunicola CBS 121167</name>
    <dbReference type="NCBI Taxonomy" id="1176127"/>
    <lineage>
        <taxon>Eukaryota</taxon>
        <taxon>Fungi</taxon>
        <taxon>Dikarya</taxon>
        <taxon>Ascomycota</taxon>
        <taxon>Pezizomycotina</taxon>
        <taxon>Dothideomycetes</taxon>
        <taxon>Dothideomycetes incertae sedis</taxon>
        <taxon>Botryosphaeriales</taxon>
        <taxon>Aplosporellaceae</taxon>
        <taxon>Aplosporella</taxon>
    </lineage>
</organism>
<proteinExistence type="predicted"/>
<reference evidence="2" key="1">
    <citation type="journal article" date="2020" name="Stud. Mycol.">
        <title>101 Dothideomycetes genomes: a test case for predicting lifestyles and emergence of pathogens.</title>
        <authorList>
            <person name="Haridas S."/>
            <person name="Albert R."/>
            <person name="Binder M."/>
            <person name="Bloem J."/>
            <person name="Labutti K."/>
            <person name="Salamov A."/>
            <person name="Andreopoulos B."/>
            <person name="Baker S."/>
            <person name="Barry K."/>
            <person name="Bills G."/>
            <person name="Bluhm B."/>
            <person name="Cannon C."/>
            <person name="Castanera R."/>
            <person name="Culley D."/>
            <person name="Daum C."/>
            <person name="Ezra D."/>
            <person name="Gonzalez J."/>
            <person name="Henrissat B."/>
            <person name="Kuo A."/>
            <person name="Liang C."/>
            <person name="Lipzen A."/>
            <person name="Lutzoni F."/>
            <person name="Magnuson J."/>
            <person name="Mondo S."/>
            <person name="Nolan M."/>
            <person name="Ohm R."/>
            <person name="Pangilinan J."/>
            <person name="Park H.-J."/>
            <person name="Ramirez L."/>
            <person name="Alfaro M."/>
            <person name="Sun H."/>
            <person name="Tritt A."/>
            <person name="Yoshinaga Y."/>
            <person name="Zwiers L.-H."/>
            <person name="Turgeon B."/>
            <person name="Goodwin S."/>
            <person name="Spatafora J."/>
            <person name="Crous P."/>
            <person name="Grigoriev I."/>
        </authorList>
    </citation>
    <scope>NUCLEOTIDE SEQUENCE</scope>
    <source>
        <strain evidence="2">CBS 121167</strain>
    </source>
</reference>
<evidence type="ECO:0000256" key="1">
    <source>
        <dbReference type="SAM" id="Phobius"/>
    </source>
</evidence>
<protein>
    <submittedName>
        <fullName evidence="2">Uncharacterized protein</fullName>
    </submittedName>
</protein>
<dbReference type="EMBL" id="ML995542">
    <property type="protein sequence ID" value="KAF2135945.1"/>
    <property type="molecule type" value="Genomic_DNA"/>
</dbReference>
<keyword evidence="1" id="KW-1133">Transmembrane helix</keyword>
<dbReference type="AlphaFoldDB" id="A0A6A6AY92"/>
<gene>
    <name evidence="2" type="ORF">K452DRAFT_292803</name>
</gene>
<evidence type="ECO:0000313" key="3">
    <source>
        <dbReference type="Proteomes" id="UP000799438"/>
    </source>
</evidence>
<feature type="transmembrane region" description="Helical" evidence="1">
    <location>
        <begin position="76"/>
        <end position="95"/>
    </location>
</feature>
<dbReference type="Proteomes" id="UP000799438">
    <property type="component" value="Unassembled WGS sequence"/>
</dbReference>
<name>A0A6A6AY92_9PEZI</name>
<sequence length="140" mass="15378">MVAEPSSSLDILCRVLFAKFPSTNSPTAKFSSPSLFFFFIFIFYADDTGVIISWLRHGTAREDLYPPKGLRRSLRGTTIAAVLSLTFMAAVLSYARQSWQCGSLELSGRGAQAQGAHQSVEFPGRLRGTHFTRSHGPMTA</sequence>
<dbReference type="RefSeq" id="XP_033391663.1">
    <property type="nucleotide sequence ID" value="XM_033541446.1"/>
</dbReference>
<keyword evidence="1" id="KW-0812">Transmembrane</keyword>